<evidence type="ECO:0000259" key="1">
    <source>
        <dbReference type="Pfam" id="PF13847"/>
    </source>
</evidence>
<dbReference type="InterPro" id="IPR025714">
    <property type="entry name" value="Methyltranfer_dom"/>
</dbReference>
<sequence>LTGVDRTKSYLEKARKQAETEGLKVEFIQEDMRSFCKPNTFDVAINLFTSFGYFEDIKDDKKVITNVYRSLKNNGIFLIDIMGKEVLARVFCERNWHEVDNNIVLEERKICKNWSWIDNRWILIKDGKKEEYKISHRIYSGVELVELLNECGFNMIDVYGDLTGEPYDHTAKRLILVAHKGKDRT</sequence>
<organism evidence="2">
    <name type="scientific">marine sediment metagenome</name>
    <dbReference type="NCBI Taxonomy" id="412755"/>
    <lineage>
        <taxon>unclassified sequences</taxon>
        <taxon>metagenomes</taxon>
        <taxon>ecological metagenomes</taxon>
    </lineage>
</organism>
<gene>
    <name evidence="2" type="ORF">S01H4_19470</name>
</gene>
<dbReference type="Pfam" id="PF13847">
    <property type="entry name" value="Methyltransf_31"/>
    <property type="match status" value="1"/>
</dbReference>
<dbReference type="SUPFAM" id="SSF53335">
    <property type="entry name" value="S-adenosyl-L-methionine-dependent methyltransferases"/>
    <property type="match status" value="1"/>
</dbReference>
<evidence type="ECO:0000313" key="2">
    <source>
        <dbReference type="EMBL" id="GAG56670.1"/>
    </source>
</evidence>
<feature type="non-terminal residue" evidence="2">
    <location>
        <position position="1"/>
    </location>
</feature>
<reference evidence="2" key="1">
    <citation type="journal article" date="2014" name="Front. Microbiol.">
        <title>High frequency of phylogenetically diverse reductive dehalogenase-homologous genes in deep subseafloor sedimentary metagenomes.</title>
        <authorList>
            <person name="Kawai M."/>
            <person name="Futagami T."/>
            <person name="Toyoda A."/>
            <person name="Takaki Y."/>
            <person name="Nishi S."/>
            <person name="Hori S."/>
            <person name="Arai W."/>
            <person name="Tsubouchi T."/>
            <person name="Morono Y."/>
            <person name="Uchiyama I."/>
            <person name="Ito T."/>
            <person name="Fujiyama A."/>
            <person name="Inagaki F."/>
            <person name="Takami H."/>
        </authorList>
    </citation>
    <scope>NUCLEOTIDE SEQUENCE</scope>
    <source>
        <strain evidence="2">Expedition CK06-06</strain>
    </source>
</reference>
<dbReference type="AlphaFoldDB" id="X0YKV4"/>
<comment type="caution">
    <text evidence="2">The sequence shown here is derived from an EMBL/GenBank/DDBJ whole genome shotgun (WGS) entry which is preliminary data.</text>
</comment>
<dbReference type="InterPro" id="IPR029063">
    <property type="entry name" value="SAM-dependent_MTases_sf"/>
</dbReference>
<protein>
    <recommendedName>
        <fullName evidence="1">Methyltransferase domain-containing protein</fullName>
    </recommendedName>
</protein>
<proteinExistence type="predicted"/>
<feature type="domain" description="Methyltransferase" evidence="1">
    <location>
        <begin position="2"/>
        <end position="88"/>
    </location>
</feature>
<dbReference type="Gene3D" id="3.40.50.150">
    <property type="entry name" value="Vaccinia Virus protein VP39"/>
    <property type="match status" value="1"/>
</dbReference>
<accession>X0YKV4</accession>
<dbReference type="EMBL" id="BART01008686">
    <property type="protein sequence ID" value="GAG56670.1"/>
    <property type="molecule type" value="Genomic_DNA"/>
</dbReference>
<name>X0YKV4_9ZZZZ</name>